<dbReference type="Proteomes" id="UP000509702">
    <property type="component" value="Chromosome"/>
</dbReference>
<evidence type="ECO:0000313" key="1">
    <source>
        <dbReference type="EMBL" id="QKS52919.1"/>
    </source>
</evidence>
<keyword evidence="2" id="KW-1185">Reference proteome</keyword>
<reference evidence="1 2" key="1">
    <citation type="submission" date="2020-06" db="EMBL/GenBank/DDBJ databases">
        <title>Complete genome of Azosprillum oryzae KACC14407.</title>
        <authorList>
            <person name="Kim M."/>
            <person name="Park Y.-J."/>
            <person name="Shin J.-H."/>
        </authorList>
    </citation>
    <scope>NUCLEOTIDE SEQUENCE [LARGE SCALE GENOMIC DNA]</scope>
    <source>
        <strain evidence="1 2">KACC 14407</strain>
    </source>
</reference>
<protein>
    <submittedName>
        <fullName evidence="1">Uncharacterized protein</fullName>
    </submittedName>
</protein>
<dbReference type="KEGG" id="aoz:HUE56_21475"/>
<dbReference type="AlphaFoldDB" id="A0A6N1ANA0"/>
<name>A0A6N1ANA0_9PROT</name>
<proteinExistence type="predicted"/>
<accession>A0A6N1ANA0</accession>
<dbReference type="EMBL" id="CP054619">
    <property type="protein sequence ID" value="QKS52919.1"/>
    <property type="molecule type" value="Genomic_DNA"/>
</dbReference>
<sequence length="131" mass="14065">MTQTAAVNAHACAFVQDNTAPAEALARSLGMPVYAQLMALEHDNSIPTDRDFLDRMDSIASQAHDLTGPETALERLLVLHYTHPDLNQDTPEGRTLAAVIRDLLPILLPRTGTMAGAIPTPTLRSGTLQPA</sequence>
<gene>
    <name evidence="1" type="ORF">HUE56_21475</name>
</gene>
<dbReference type="RefSeq" id="WP_149196706.1">
    <property type="nucleotide sequence ID" value="NZ_BSOV01000023.1"/>
</dbReference>
<organism evidence="1 2">
    <name type="scientific">Azospirillum oryzae</name>
    <dbReference type="NCBI Taxonomy" id="286727"/>
    <lineage>
        <taxon>Bacteria</taxon>
        <taxon>Pseudomonadati</taxon>
        <taxon>Pseudomonadota</taxon>
        <taxon>Alphaproteobacteria</taxon>
        <taxon>Rhodospirillales</taxon>
        <taxon>Azospirillaceae</taxon>
        <taxon>Azospirillum</taxon>
    </lineage>
</organism>
<evidence type="ECO:0000313" key="2">
    <source>
        <dbReference type="Proteomes" id="UP000509702"/>
    </source>
</evidence>